<gene>
    <name evidence="7" type="ORF">P43SY_010349</name>
</gene>
<dbReference type="InterPro" id="IPR036322">
    <property type="entry name" value="WD40_repeat_dom_sf"/>
</dbReference>
<dbReference type="Proteomes" id="UP001209570">
    <property type="component" value="Unassembled WGS sequence"/>
</dbReference>
<organism evidence="7 8">
    <name type="scientific">Pythium insidiosum</name>
    <name type="common">Pythiosis disease agent</name>
    <dbReference type="NCBI Taxonomy" id="114742"/>
    <lineage>
        <taxon>Eukaryota</taxon>
        <taxon>Sar</taxon>
        <taxon>Stramenopiles</taxon>
        <taxon>Oomycota</taxon>
        <taxon>Peronosporomycetes</taxon>
        <taxon>Pythiales</taxon>
        <taxon>Pythiaceae</taxon>
        <taxon>Pythium</taxon>
    </lineage>
</organism>
<dbReference type="GO" id="GO:0005737">
    <property type="term" value="C:cytoplasm"/>
    <property type="evidence" value="ECO:0007669"/>
    <property type="project" value="UniProtKB-SubCell"/>
</dbReference>
<dbReference type="SUPFAM" id="SSF50978">
    <property type="entry name" value="WD40 repeat-like"/>
    <property type="match status" value="1"/>
</dbReference>
<evidence type="ECO:0000313" key="8">
    <source>
        <dbReference type="Proteomes" id="UP001209570"/>
    </source>
</evidence>
<dbReference type="AlphaFoldDB" id="A0AAD5LQE5"/>
<protein>
    <submittedName>
        <fullName evidence="7">Uncharacterized protein</fullName>
    </submittedName>
</protein>
<keyword evidence="3" id="KW-0963">Cytoplasm</keyword>
<dbReference type="PANTHER" id="PTHR44111">
    <property type="entry name" value="ELONGATOR COMPLEX PROTEIN 2"/>
    <property type="match status" value="1"/>
</dbReference>
<dbReference type="InterPro" id="IPR037289">
    <property type="entry name" value="Elp2"/>
</dbReference>
<keyword evidence="4" id="KW-0853">WD repeat</keyword>
<sequence>MQQHERQRRRRRIARDLDDVARLEAASATRGGVKAAQSFLGARGQSKMEIALEHVAVGCNAISSALSCNRALPASPLPYSGDRDVYCAAFAAKNAVALVTRTPRQQLHAKELLLHRRAVGDATRITSVWLHAPSSGSARVLAGDSEGNVWLWIRPDSTATWELTELSTLLVASSDTTAATAGVSAVSAVETHRRWLYVAAFSDGRMVVMEQERQLPVALRCVVSLGVKHIMEDLACVALRNQESEGKEEEEENVLVASGGVDCKVHLFEIAAGSREMRSLLALEGHRGWIRAVDFQRRASGDDGNEILLASASQDQRTLLLDFF</sequence>
<proteinExistence type="predicted"/>
<evidence type="ECO:0000256" key="3">
    <source>
        <dbReference type="ARBA" id="ARBA00022490"/>
    </source>
</evidence>
<reference evidence="7" key="1">
    <citation type="submission" date="2021-12" db="EMBL/GenBank/DDBJ databases">
        <title>Prjna785345.</title>
        <authorList>
            <person name="Rujirawat T."/>
            <person name="Krajaejun T."/>
        </authorList>
    </citation>
    <scope>NUCLEOTIDE SEQUENCE</scope>
    <source>
        <strain evidence="7">Pi057C3</strain>
    </source>
</reference>
<dbReference type="PANTHER" id="PTHR44111:SF1">
    <property type="entry name" value="ELONGATOR COMPLEX PROTEIN 2"/>
    <property type="match status" value="1"/>
</dbReference>
<evidence type="ECO:0000256" key="2">
    <source>
        <dbReference type="ARBA" id="ARBA00004496"/>
    </source>
</evidence>
<accession>A0AAD5LQE5</accession>
<keyword evidence="6" id="KW-0539">Nucleus</keyword>
<dbReference type="InterPro" id="IPR015943">
    <property type="entry name" value="WD40/YVTN_repeat-like_dom_sf"/>
</dbReference>
<dbReference type="GO" id="GO:0033588">
    <property type="term" value="C:elongator holoenzyme complex"/>
    <property type="evidence" value="ECO:0007669"/>
    <property type="project" value="InterPro"/>
</dbReference>
<evidence type="ECO:0000256" key="1">
    <source>
        <dbReference type="ARBA" id="ARBA00004123"/>
    </source>
</evidence>
<name>A0AAD5LQE5_PYTIN</name>
<evidence type="ECO:0000256" key="4">
    <source>
        <dbReference type="ARBA" id="ARBA00022574"/>
    </source>
</evidence>
<dbReference type="Gene3D" id="2.130.10.10">
    <property type="entry name" value="YVTN repeat-like/Quinoprotein amine dehydrogenase"/>
    <property type="match status" value="1"/>
</dbReference>
<dbReference type="GO" id="GO:0002098">
    <property type="term" value="P:tRNA wobble uridine modification"/>
    <property type="evidence" value="ECO:0007669"/>
    <property type="project" value="InterPro"/>
</dbReference>
<evidence type="ECO:0000256" key="6">
    <source>
        <dbReference type="ARBA" id="ARBA00023242"/>
    </source>
</evidence>
<dbReference type="GO" id="GO:0005634">
    <property type="term" value="C:nucleus"/>
    <property type="evidence" value="ECO:0007669"/>
    <property type="project" value="UniProtKB-SubCell"/>
</dbReference>
<keyword evidence="8" id="KW-1185">Reference proteome</keyword>
<evidence type="ECO:0000256" key="5">
    <source>
        <dbReference type="ARBA" id="ARBA00022737"/>
    </source>
</evidence>
<comment type="caution">
    <text evidence="7">The sequence shown here is derived from an EMBL/GenBank/DDBJ whole genome shotgun (WGS) entry which is preliminary data.</text>
</comment>
<evidence type="ECO:0000313" key="7">
    <source>
        <dbReference type="EMBL" id="KAJ0390419.1"/>
    </source>
</evidence>
<comment type="subcellular location">
    <subcellularLocation>
        <location evidence="2">Cytoplasm</location>
    </subcellularLocation>
    <subcellularLocation>
        <location evidence="1">Nucleus</location>
    </subcellularLocation>
</comment>
<keyword evidence="5" id="KW-0677">Repeat</keyword>
<dbReference type="EMBL" id="JAKCXM010002144">
    <property type="protein sequence ID" value="KAJ0390419.1"/>
    <property type="molecule type" value="Genomic_DNA"/>
</dbReference>